<comment type="pathway">
    <text evidence="4">Amino-acid biosynthesis; D-alanine biosynthesis; D-alanine from L-alanine: step 1/1.</text>
</comment>
<keyword evidence="3 4" id="KW-0413">Isomerase</keyword>
<feature type="domain" description="Alanine racemase C-terminal" evidence="5">
    <location>
        <begin position="243"/>
        <end position="367"/>
    </location>
</feature>
<dbReference type="EC" id="5.1.1.1" evidence="4"/>
<dbReference type="SUPFAM" id="SSF51419">
    <property type="entry name" value="PLP-binding barrel"/>
    <property type="match status" value="1"/>
</dbReference>
<dbReference type="Gene3D" id="3.20.20.10">
    <property type="entry name" value="Alanine racemase"/>
    <property type="match status" value="1"/>
</dbReference>
<feature type="active site" description="Proton acceptor; specific for L-alanine" evidence="4">
    <location>
        <position position="264"/>
    </location>
</feature>
<name>A0ABT1UES3_9GAMM</name>
<dbReference type="PANTHER" id="PTHR30511:SF0">
    <property type="entry name" value="ALANINE RACEMASE, CATABOLIC-RELATED"/>
    <property type="match status" value="1"/>
</dbReference>
<dbReference type="InterPro" id="IPR000821">
    <property type="entry name" value="Ala_racemase"/>
</dbReference>
<dbReference type="Pfam" id="PF00842">
    <property type="entry name" value="Ala_racemase_C"/>
    <property type="match status" value="1"/>
</dbReference>
<proteinExistence type="inferred from homology"/>
<comment type="caution">
    <text evidence="6">The sequence shown here is derived from an EMBL/GenBank/DDBJ whole genome shotgun (WGS) entry which is preliminary data.</text>
</comment>
<evidence type="ECO:0000256" key="3">
    <source>
        <dbReference type="ARBA" id="ARBA00023235"/>
    </source>
</evidence>
<comment type="function">
    <text evidence="4">Catalyzes the interconversion of L-alanine and D-alanine. May also act on other amino acids.</text>
</comment>
<evidence type="ECO:0000313" key="6">
    <source>
        <dbReference type="EMBL" id="MCQ8180729.1"/>
    </source>
</evidence>
<dbReference type="SUPFAM" id="SSF50621">
    <property type="entry name" value="Alanine racemase C-terminal domain-like"/>
    <property type="match status" value="1"/>
</dbReference>
<keyword evidence="7" id="KW-1185">Reference proteome</keyword>
<dbReference type="GO" id="GO:0008784">
    <property type="term" value="F:alanine racemase activity"/>
    <property type="evidence" value="ECO:0007669"/>
    <property type="project" value="UniProtKB-EC"/>
</dbReference>
<evidence type="ECO:0000259" key="5">
    <source>
        <dbReference type="SMART" id="SM01005"/>
    </source>
</evidence>
<sequence>MIPPAYVRLDLDAVRHNLEQVKRYAPDNKIMAVIKANAYGHGMDRVAAALARADGFAVARVDEGARLRQAGFEQPITVLQGFVCADELQQLLKYRLAAVIHAPQQIAILQQQPAAGVKLAVWLKLDTGMNRLGFKANDFAAAYQALLACAAVEQPINLITHFANADDLLDDKTRRQIDLFNDAVKDYPGQRSIANSAGIIGWPSVRLGSVQDRASDWVRPGLMLYGCSPFAGKTGADFGLKPVMSLHSRLIAVKDIAAGESVGYSGTWTCRSATRLGVASIGYGDGYHRATRSGAPVLVNGRRVPLVGRVSMDMITVNLNDLPDAQPGDPVTLWGDGLPVEEIAHHADTIPYTLLCGITQRVQVMSGEDS</sequence>
<dbReference type="InterPro" id="IPR009006">
    <property type="entry name" value="Ala_racemase/Decarboxylase_C"/>
</dbReference>
<dbReference type="CDD" id="cd06827">
    <property type="entry name" value="PLPDE_III_AR_proteobact"/>
    <property type="match status" value="1"/>
</dbReference>
<reference evidence="6 7" key="1">
    <citation type="submission" date="2022-07" db="EMBL/GenBank/DDBJ databases">
        <title>Methylomonas rivi sp. nov., Methylomonas rosea sp. nov., Methylomonas aureus sp. nov. and Methylomonas subterranea sp. nov., four novel methanotrophs isolated from a freshwater creek and the deep terrestrial subsurface.</title>
        <authorList>
            <person name="Abin C."/>
            <person name="Sankaranarayanan K."/>
            <person name="Garner C."/>
            <person name="Sindelar R."/>
            <person name="Kotary K."/>
            <person name="Garner R."/>
            <person name="Barclay S."/>
            <person name="Lawson P."/>
            <person name="Krumholz L."/>
        </authorList>
    </citation>
    <scope>NUCLEOTIDE SEQUENCE [LARGE SCALE GENOMIC DNA]</scope>
    <source>
        <strain evidence="6 7">SURF-1</strain>
    </source>
</reference>
<dbReference type="PRINTS" id="PR00992">
    <property type="entry name" value="ALARACEMASE"/>
</dbReference>
<dbReference type="InterPro" id="IPR011079">
    <property type="entry name" value="Ala_racemase_C"/>
</dbReference>
<dbReference type="EMBL" id="JANIBM010000005">
    <property type="protein sequence ID" value="MCQ8180729.1"/>
    <property type="molecule type" value="Genomic_DNA"/>
</dbReference>
<dbReference type="InterPro" id="IPR020622">
    <property type="entry name" value="Ala_racemase_pyridoxalP-BS"/>
</dbReference>
<dbReference type="PROSITE" id="PS00395">
    <property type="entry name" value="ALANINE_RACEMASE"/>
    <property type="match status" value="1"/>
</dbReference>
<comment type="similarity">
    <text evidence="4">Belongs to the alanine racemase family.</text>
</comment>
<dbReference type="Gene3D" id="2.40.37.10">
    <property type="entry name" value="Lyase, Ornithine Decarboxylase, Chain A, domain 1"/>
    <property type="match status" value="1"/>
</dbReference>
<comment type="catalytic activity">
    <reaction evidence="4">
        <text>L-alanine = D-alanine</text>
        <dbReference type="Rhea" id="RHEA:20249"/>
        <dbReference type="ChEBI" id="CHEBI:57416"/>
        <dbReference type="ChEBI" id="CHEBI:57972"/>
        <dbReference type="EC" id="5.1.1.1"/>
    </reaction>
</comment>
<feature type="binding site" evidence="4">
    <location>
        <position position="312"/>
    </location>
    <ligand>
        <name>substrate</name>
    </ligand>
</feature>
<dbReference type="NCBIfam" id="TIGR00492">
    <property type="entry name" value="alr"/>
    <property type="match status" value="1"/>
</dbReference>
<dbReference type="Proteomes" id="UP001524569">
    <property type="component" value="Unassembled WGS sequence"/>
</dbReference>
<feature type="modified residue" description="N6-(pyridoxal phosphate)lysine" evidence="4">
    <location>
        <position position="35"/>
    </location>
</feature>
<protein>
    <recommendedName>
        <fullName evidence="4">Alanine racemase</fullName>
        <ecNumber evidence="4">5.1.1.1</ecNumber>
    </recommendedName>
</protein>
<accession>A0ABT1UES3</accession>
<evidence type="ECO:0000256" key="4">
    <source>
        <dbReference type="HAMAP-Rule" id="MF_01201"/>
    </source>
</evidence>
<dbReference type="InterPro" id="IPR029066">
    <property type="entry name" value="PLP-binding_barrel"/>
</dbReference>
<gene>
    <name evidence="6" type="primary">alr</name>
    <name evidence="6" type="ORF">NP603_06395</name>
</gene>
<keyword evidence="2 4" id="KW-0663">Pyridoxal phosphate</keyword>
<organism evidence="6 7">
    <name type="scientific">Methylomonas aurea</name>
    <dbReference type="NCBI Taxonomy" id="2952224"/>
    <lineage>
        <taxon>Bacteria</taxon>
        <taxon>Pseudomonadati</taxon>
        <taxon>Pseudomonadota</taxon>
        <taxon>Gammaproteobacteria</taxon>
        <taxon>Methylococcales</taxon>
        <taxon>Methylococcaceae</taxon>
        <taxon>Methylomonas</taxon>
    </lineage>
</organism>
<evidence type="ECO:0000256" key="2">
    <source>
        <dbReference type="ARBA" id="ARBA00022898"/>
    </source>
</evidence>
<feature type="active site" description="Proton acceptor; specific for D-alanine" evidence="4">
    <location>
        <position position="35"/>
    </location>
</feature>
<dbReference type="PANTHER" id="PTHR30511">
    <property type="entry name" value="ALANINE RACEMASE"/>
    <property type="match status" value="1"/>
</dbReference>
<dbReference type="RefSeq" id="WP_256610088.1">
    <property type="nucleotide sequence ID" value="NZ_JANIBM010000005.1"/>
</dbReference>
<dbReference type="InterPro" id="IPR001608">
    <property type="entry name" value="Ala_racemase_N"/>
</dbReference>
<evidence type="ECO:0000313" key="7">
    <source>
        <dbReference type="Proteomes" id="UP001524569"/>
    </source>
</evidence>
<comment type="cofactor">
    <cofactor evidence="1 4">
        <name>pyridoxal 5'-phosphate</name>
        <dbReference type="ChEBI" id="CHEBI:597326"/>
    </cofactor>
</comment>
<evidence type="ECO:0000256" key="1">
    <source>
        <dbReference type="ARBA" id="ARBA00001933"/>
    </source>
</evidence>
<dbReference type="SMART" id="SM01005">
    <property type="entry name" value="Ala_racemase_C"/>
    <property type="match status" value="1"/>
</dbReference>
<feature type="binding site" evidence="4">
    <location>
        <position position="131"/>
    </location>
    <ligand>
        <name>substrate</name>
    </ligand>
</feature>
<dbReference type="HAMAP" id="MF_01201">
    <property type="entry name" value="Ala_racemase"/>
    <property type="match status" value="1"/>
</dbReference>
<dbReference type="Pfam" id="PF01168">
    <property type="entry name" value="Ala_racemase_N"/>
    <property type="match status" value="1"/>
</dbReference>